<evidence type="ECO:0000313" key="2">
    <source>
        <dbReference type="EMBL" id="MDN5202748.1"/>
    </source>
</evidence>
<dbReference type="Pfam" id="PF03203">
    <property type="entry name" value="MerC"/>
    <property type="match status" value="1"/>
</dbReference>
<dbReference type="InterPro" id="IPR004891">
    <property type="entry name" value="Mercury-R_MerC"/>
</dbReference>
<dbReference type="RefSeq" id="WP_346752770.1">
    <property type="nucleotide sequence ID" value="NZ_JAUJEA010000005.1"/>
</dbReference>
<feature type="transmembrane region" description="Helical" evidence="1">
    <location>
        <begin position="99"/>
        <end position="115"/>
    </location>
</feature>
<feature type="transmembrane region" description="Helical" evidence="1">
    <location>
        <begin position="12"/>
        <end position="35"/>
    </location>
</feature>
<name>A0ABT8KRE5_9BACT</name>
<keyword evidence="3" id="KW-1185">Reference proteome</keyword>
<dbReference type="EMBL" id="JAUJEA010000005">
    <property type="protein sequence ID" value="MDN5202748.1"/>
    <property type="molecule type" value="Genomic_DNA"/>
</dbReference>
<proteinExistence type="predicted"/>
<reference evidence="2" key="1">
    <citation type="submission" date="2023-06" db="EMBL/GenBank/DDBJ databases">
        <title>Genomic of Parafulvivirga corallium.</title>
        <authorList>
            <person name="Wang G."/>
        </authorList>
    </citation>
    <scope>NUCLEOTIDE SEQUENCE</scope>
    <source>
        <strain evidence="2">BMA10</strain>
    </source>
</reference>
<evidence type="ECO:0000313" key="3">
    <source>
        <dbReference type="Proteomes" id="UP001172082"/>
    </source>
</evidence>
<gene>
    <name evidence="2" type="ORF">QQ008_15270</name>
</gene>
<dbReference type="Proteomes" id="UP001172082">
    <property type="component" value="Unassembled WGS sequence"/>
</dbReference>
<accession>A0ABT8KRE5</accession>
<keyword evidence="1" id="KW-0812">Transmembrane</keyword>
<feature type="transmembrane region" description="Helical" evidence="1">
    <location>
        <begin position="47"/>
        <end position="68"/>
    </location>
</feature>
<keyword evidence="1" id="KW-0472">Membrane</keyword>
<keyword evidence="1" id="KW-1133">Transmembrane helix</keyword>
<organism evidence="2 3">
    <name type="scientific">Splendidivirga corallicola</name>
    <dbReference type="NCBI Taxonomy" id="3051826"/>
    <lineage>
        <taxon>Bacteria</taxon>
        <taxon>Pseudomonadati</taxon>
        <taxon>Bacteroidota</taxon>
        <taxon>Cytophagia</taxon>
        <taxon>Cytophagales</taxon>
        <taxon>Splendidivirgaceae</taxon>
        <taxon>Splendidivirga</taxon>
    </lineage>
</organism>
<sequence>MREKLSKIYLDKVGICTSLLCMLHCLAVPILLILGLDSILIIIDHEWLELTIVLCSLSIGLIAFLQGFVQHRQHFVPVLFVAGFLLLINGESVAHECSAAGLSVAGASVIAYAHYDNFQLKKSIY</sequence>
<protein>
    <submittedName>
        <fullName evidence="2">MerC domain-containing protein</fullName>
    </submittedName>
</protein>
<evidence type="ECO:0000256" key="1">
    <source>
        <dbReference type="SAM" id="Phobius"/>
    </source>
</evidence>
<comment type="caution">
    <text evidence="2">The sequence shown here is derived from an EMBL/GenBank/DDBJ whole genome shotgun (WGS) entry which is preliminary data.</text>
</comment>
<feature type="transmembrane region" description="Helical" evidence="1">
    <location>
        <begin position="75"/>
        <end position="93"/>
    </location>
</feature>